<feature type="compositionally biased region" description="Low complexity" evidence="12">
    <location>
        <begin position="723"/>
        <end position="735"/>
    </location>
</feature>
<evidence type="ECO:0000259" key="13">
    <source>
        <dbReference type="PROSITE" id="PS50892"/>
    </source>
</evidence>
<evidence type="ECO:0000256" key="10">
    <source>
        <dbReference type="ARBA" id="ARBA00023136"/>
    </source>
</evidence>
<evidence type="ECO:0000256" key="12">
    <source>
        <dbReference type="SAM" id="MobiDB-lite"/>
    </source>
</evidence>
<proteinExistence type="inferred from homology"/>
<comment type="subcellular location">
    <subcellularLocation>
        <location evidence="1">Cell membrane</location>
        <topology evidence="1">Peripheral membrane protein</topology>
    </subcellularLocation>
    <subcellularLocation>
        <location evidence="2">Cytoplasm</location>
    </subcellularLocation>
</comment>
<evidence type="ECO:0000313" key="15">
    <source>
        <dbReference type="Proteomes" id="UP000663852"/>
    </source>
</evidence>
<keyword evidence="10" id="KW-0472">Membrane</keyword>
<dbReference type="EMBL" id="CAJNOJ010000037">
    <property type="protein sequence ID" value="CAF0917441.1"/>
    <property type="molecule type" value="Genomic_DNA"/>
</dbReference>
<dbReference type="InterPro" id="IPR013905">
    <property type="entry name" value="Lgl_C_dom"/>
</dbReference>
<dbReference type="GO" id="GO:0019905">
    <property type="term" value="F:syntaxin binding"/>
    <property type="evidence" value="ECO:0007669"/>
    <property type="project" value="TreeGrafter"/>
</dbReference>
<dbReference type="Proteomes" id="UP000663852">
    <property type="component" value="Unassembled WGS sequence"/>
</dbReference>
<dbReference type="Pfam" id="PF08596">
    <property type="entry name" value="Lgl_C"/>
    <property type="match status" value="1"/>
</dbReference>
<evidence type="ECO:0000256" key="9">
    <source>
        <dbReference type="ARBA" id="ARBA00022737"/>
    </source>
</evidence>
<keyword evidence="9" id="KW-0677">Repeat</keyword>
<dbReference type="InterPro" id="IPR001680">
    <property type="entry name" value="WD40_rpt"/>
</dbReference>
<dbReference type="Pfam" id="PF00400">
    <property type="entry name" value="WD40"/>
    <property type="match status" value="1"/>
</dbReference>
<organism evidence="14 15">
    <name type="scientific">Adineta ricciae</name>
    <name type="common">Rotifer</name>
    <dbReference type="NCBI Taxonomy" id="249248"/>
    <lineage>
        <taxon>Eukaryota</taxon>
        <taxon>Metazoa</taxon>
        <taxon>Spiralia</taxon>
        <taxon>Gnathifera</taxon>
        <taxon>Rotifera</taxon>
        <taxon>Eurotatoria</taxon>
        <taxon>Bdelloidea</taxon>
        <taxon>Adinetida</taxon>
        <taxon>Adinetidae</taxon>
        <taxon>Adineta</taxon>
    </lineage>
</organism>
<evidence type="ECO:0000256" key="5">
    <source>
        <dbReference type="ARBA" id="ARBA00022483"/>
    </source>
</evidence>
<dbReference type="Gene3D" id="1.20.5.110">
    <property type="match status" value="1"/>
</dbReference>
<evidence type="ECO:0000256" key="3">
    <source>
        <dbReference type="ARBA" id="ARBA00008070"/>
    </source>
</evidence>
<keyword evidence="6" id="KW-0963">Cytoplasm</keyword>
<dbReference type="SMART" id="SM00320">
    <property type="entry name" value="WD40"/>
    <property type="match status" value="5"/>
</dbReference>
<evidence type="ECO:0000256" key="4">
    <source>
        <dbReference type="ARBA" id="ARBA00022475"/>
    </source>
</evidence>
<feature type="domain" description="V-SNARE coiled-coil homology" evidence="13">
    <location>
        <begin position="1280"/>
        <end position="1340"/>
    </location>
</feature>
<dbReference type="OrthoDB" id="19944at2759"/>
<feature type="compositionally biased region" description="Polar residues" evidence="12">
    <location>
        <begin position="506"/>
        <end position="525"/>
    </location>
</feature>
<dbReference type="InterPro" id="IPR042855">
    <property type="entry name" value="V_SNARE_CC"/>
</dbReference>
<keyword evidence="5" id="KW-0268">Exocytosis</keyword>
<dbReference type="SUPFAM" id="SSF58038">
    <property type="entry name" value="SNARE fusion complex"/>
    <property type="match status" value="1"/>
</dbReference>
<protein>
    <recommendedName>
        <fullName evidence="13">V-SNARE coiled-coil homology domain-containing protein</fullName>
    </recommendedName>
</protein>
<dbReference type="InterPro" id="IPR036322">
    <property type="entry name" value="WD40_repeat_dom_sf"/>
</dbReference>
<dbReference type="InterPro" id="IPR015943">
    <property type="entry name" value="WD40/YVTN_repeat-like_dom_sf"/>
</dbReference>
<name>A0A814AVR3_ADIRI</name>
<dbReference type="CDD" id="cd15873">
    <property type="entry name" value="R-SNARE_STXBP5_6"/>
    <property type="match status" value="1"/>
</dbReference>
<dbReference type="PANTHER" id="PTHR10241">
    <property type="entry name" value="LETHAL 2 GIANT LARVAE PROTEIN"/>
    <property type="match status" value="1"/>
</dbReference>
<dbReference type="GO" id="GO:0045159">
    <property type="term" value="F:myosin II binding"/>
    <property type="evidence" value="ECO:0007669"/>
    <property type="project" value="TreeGrafter"/>
</dbReference>
<dbReference type="InterPro" id="IPR000664">
    <property type="entry name" value="Lethal2_giant"/>
</dbReference>
<keyword evidence="4" id="KW-1003">Cell membrane</keyword>
<dbReference type="GO" id="GO:0005886">
    <property type="term" value="C:plasma membrane"/>
    <property type="evidence" value="ECO:0007669"/>
    <property type="project" value="UniProtKB-SubCell"/>
</dbReference>
<dbReference type="GO" id="GO:0006893">
    <property type="term" value="P:Golgi to plasma membrane transport"/>
    <property type="evidence" value="ECO:0007669"/>
    <property type="project" value="TreeGrafter"/>
</dbReference>
<dbReference type="Pfam" id="PF08366">
    <property type="entry name" value="LLGL"/>
    <property type="match status" value="1"/>
</dbReference>
<evidence type="ECO:0000313" key="14">
    <source>
        <dbReference type="EMBL" id="CAF0917441.1"/>
    </source>
</evidence>
<evidence type="ECO:0000256" key="7">
    <source>
        <dbReference type="ARBA" id="ARBA00022553"/>
    </source>
</evidence>
<dbReference type="PROSITE" id="PS50892">
    <property type="entry name" value="V_SNARE"/>
    <property type="match status" value="1"/>
</dbReference>
<comment type="caution">
    <text evidence="14">The sequence shown here is derived from an EMBL/GenBank/DDBJ whole genome shotgun (WGS) entry which is preliminary data.</text>
</comment>
<evidence type="ECO:0000256" key="11">
    <source>
        <dbReference type="PROSITE-ProRule" id="PRU00290"/>
    </source>
</evidence>
<comment type="similarity">
    <text evidence="3">Belongs to the WD repeat L(2)GL family.</text>
</comment>
<dbReference type="GO" id="GO:0005096">
    <property type="term" value="F:GTPase activator activity"/>
    <property type="evidence" value="ECO:0007669"/>
    <property type="project" value="TreeGrafter"/>
</dbReference>
<gene>
    <name evidence="14" type="ORF">EDS130_LOCUS10588</name>
</gene>
<feature type="region of interest" description="Disordered" evidence="12">
    <location>
        <begin position="498"/>
        <end position="525"/>
    </location>
</feature>
<evidence type="ECO:0000256" key="1">
    <source>
        <dbReference type="ARBA" id="ARBA00004202"/>
    </source>
</evidence>
<reference evidence="14" key="1">
    <citation type="submission" date="2021-02" db="EMBL/GenBank/DDBJ databases">
        <authorList>
            <person name="Nowell W R."/>
        </authorList>
    </citation>
    <scope>NUCLEOTIDE SEQUENCE</scope>
</reference>
<dbReference type="SUPFAM" id="SSF50978">
    <property type="entry name" value="WD40 repeat-like"/>
    <property type="match status" value="1"/>
</dbReference>
<dbReference type="GO" id="GO:0006887">
    <property type="term" value="P:exocytosis"/>
    <property type="evidence" value="ECO:0007669"/>
    <property type="project" value="UniProtKB-KW"/>
</dbReference>
<evidence type="ECO:0000256" key="8">
    <source>
        <dbReference type="ARBA" id="ARBA00022574"/>
    </source>
</evidence>
<feature type="region of interest" description="Disordered" evidence="12">
    <location>
        <begin position="710"/>
        <end position="735"/>
    </location>
</feature>
<dbReference type="SUPFAM" id="SSF69304">
    <property type="entry name" value="Tricorn protease N-terminal domain"/>
    <property type="match status" value="1"/>
</dbReference>
<keyword evidence="11" id="KW-0175">Coiled coil</keyword>
<dbReference type="PANTHER" id="PTHR10241:SF25">
    <property type="entry name" value="TOMOSYN, ISOFORM C"/>
    <property type="match status" value="1"/>
</dbReference>
<dbReference type="GO" id="GO:0031201">
    <property type="term" value="C:SNARE complex"/>
    <property type="evidence" value="ECO:0007669"/>
    <property type="project" value="TreeGrafter"/>
</dbReference>
<evidence type="ECO:0000256" key="2">
    <source>
        <dbReference type="ARBA" id="ARBA00004496"/>
    </source>
</evidence>
<keyword evidence="8" id="KW-0853">WD repeat</keyword>
<accession>A0A814AVR3</accession>
<dbReference type="InterPro" id="IPR013577">
    <property type="entry name" value="LLGL2"/>
</dbReference>
<sequence length="1351" mass="150789">MTSRIKLPFKLGDSKKITEVDVNEPLKKEDFSLSEIVRYGFPYRPTTLAYDPVQKLLAIGTKNGIIKIYGGAFVECSLEHPSEVEIVQLVFRINEGALISACRDNYIHLWNLRQKKPVIASSLQFVKEKISRCLLPLAFNSKWLLVGTYCGNVYVVNLDTFTLSSYKIMWNNAIGMGKSSHPGVVVDLCQNPDDPTRLYIGFSTHLSLPNSVPVGHVICWNLQQKTSESVYSLPQGLTSLSWHYEGRQFMCSHCDGSLSVWNLRANDKPVSVNYPHTRICKDEPSKFGPVTKVVWSAVKSSGDSFIIFSGGMPQQNDQQQNSLKNSSCFLTILRGQTTNVLHMDNSIVDFYVVTPSPHIADVPDPVAVIVLLENDLVVIDLKSENYPLFEGLHTLDLHESPITYCYYITEPNSIFYQNLLRLQSKQTSKRTYSQMENPISGGRYGSTIFGYNELIITGHADGSIKFWDASGCNLVFLYKLRTNRLFDRIQINASASSHVASSNPSKDVNSNIKFDSKSTRANSNTNDEQLQQMLLSDDNPFSIYSIKMCCDGKYLIAAGRGGHVTLFKFTGSELEKADEGLGDLSCLEIPIFHRNLSSNHDDLNSTSNSSILNDLQAIAIKQNLEKKEFKSLLRAKMGYRRMAGYQPELVCLLSWLPTDKVPILTDIAINSKYGLLIFGLENGLVVVDYLSKFILMNMATSDLYGTMDPFQRATSSPKRRGTSNESNNDDSNTFSYEYQRSLSPNSAPLSNIFSFNNLDENFSKNHLQPFDQYTQIYRSRSIESMSTLDPNLIGNYSEEKTFSSTNPTLAKTFRTIRKHLTRTTNNKNDNQILFDESDINNLNDEFHANFPKQTITTVTIKRTIPADKTLTTFESQSSSLNEAYPTFDYVKDRLPKQKTEFYQQSTANKQAVSTMYTTYHTHTVTPSSPPTNPSNLIEKRTLTQSNDANSAVYKPLVIDLPRSSSTSSLDQIVTNESVCAIQFSESFTYKNDSTISPSVWLGTSTGSVIVVNLNIIFEPRNISVVPSGSVFRLAGRILHISFLDHKGAILPTPSEKWETKKTKTNRMTDGTQDLNPSSVVLPTGNSVLSSTTTVASNNTQYAVFCSSREARVIALPSQASISKQKIYDSLGTSASNIIRASVVKIAGAACLTCYLAAGRIHIYSLPSLRELFTTNLEPVIDSCRSMIGLSFTLTNRGHGLFMCSPTEIEKISISSDVKEQINEMLCELYSPSILMPEAPRQNFFAKLFASNAMIDSDQLFGEAAGKAPAGVIRKEIVNINMNQLRGSADSAGSVIHDTRMKLIERGQKLNETELASKQMADRAEEFSSLTHKVMLKQKEKAEWSWPFTSKK</sequence>
<evidence type="ECO:0000256" key="6">
    <source>
        <dbReference type="ARBA" id="ARBA00022490"/>
    </source>
</evidence>
<keyword evidence="7" id="KW-0597">Phosphoprotein</keyword>
<dbReference type="PRINTS" id="PR00962">
    <property type="entry name" value="LETHAL2GIANT"/>
</dbReference>
<dbReference type="Gene3D" id="2.130.10.10">
    <property type="entry name" value="YVTN repeat-like/Quinoprotein amine dehydrogenase"/>
    <property type="match status" value="3"/>
</dbReference>